<dbReference type="Proteomes" id="UP000219036">
    <property type="component" value="Unassembled WGS sequence"/>
</dbReference>
<dbReference type="PANTHER" id="PTHR22617">
    <property type="entry name" value="CHEMOTAXIS SENSOR HISTIDINE KINASE-RELATED"/>
    <property type="match status" value="1"/>
</dbReference>
<dbReference type="Gene3D" id="2.30.30.40">
    <property type="entry name" value="SH3 Domains"/>
    <property type="match status" value="2"/>
</dbReference>
<proteinExistence type="predicted"/>
<organism evidence="2 3">
    <name type="scientific">Persephonella hydrogeniphila</name>
    <dbReference type="NCBI Taxonomy" id="198703"/>
    <lineage>
        <taxon>Bacteria</taxon>
        <taxon>Pseudomonadati</taxon>
        <taxon>Aquificota</taxon>
        <taxon>Aquificia</taxon>
        <taxon>Aquificales</taxon>
        <taxon>Hydrogenothermaceae</taxon>
        <taxon>Persephonella</taxon>
    </lineage>
</organism>
<gene>
    <name evidence="2" type="ORF">SAMN06265182_1746</name>
</gene>
<dbReference type="RefSeq" id="WP_097000904.1">
    <property type="nucleotide sequence ID" value="NZ_OBEI01000009.1"/>
</dbReference>
<reference evidence="3" key="1">
    <citation type="submission" date="2017-09" db="EMBL/GenBank/DDBJ databases">
        <authorList>
            <person name="Varghese N."/>
            <person name="Submissions S."/>
        </authorList>
    </citation>
    <scope>NUCLEOTIDE SEQUENCE [LARGE SCALE GENOMIC DNA]</scope>
    <source>
        <strain evidence="3">DSM 15103</strain>
    </source>
</reference>
<evidence type="ECO:0000313" key="2">
    <source>
        <dbReference type="EMBL" id="SNZ10129.1"/>
    </source>
</evidence>
<dbReference type="InterPro" id="IPR002545">
    <property type="entry name" value="CheW-lke_dom"/>
</dbReference>
<dbReference type="Pfam" id="PF01584">
    <property type="entry name" value="CheW"/>
    <property type="match status" value="3"/>
</dbReference>
<dbReference type="GO" id="GO:0005829">
    <property type="term" value="C:cytosol"/>
    <property type="evidence" value="ECO:0007669"/>
    <property type="project" value="TreeGrafter"/>
</dbReference>
<dbReference type="AlphaFoldDB" id="A0A285NKZ2"/>
<evidence type="ECO:0000259" key="1">
    <source>
        <dbReference type="PROSITE" id="PS50851"/>
    </source>
</evidence>
<accession>A0A285NKZ2</accession>
<dbReference type="SUPFAM" id="SSF50341">
    <property type="entry name" value="CheW-like"/>
    <property type="match status" value="3"/>
</dbReference>
<feature type="domain" description="CheW-like" evidence="1">
    <location>
        <begin position="153"/>
        <end position="286"/>
    </location>
</feature>
<name>A0A285NKZ2_9AQUI</name>
<protein>
    <submittedName>
        <fullName evidence="2">Purine-binding chemotaxis protein CheW</fullName>
    </submittedName>
</protein>
<feature type="domain" description="CheW-like" evidence="1">
    <location>
        <begin position="1"/>
        <end position="143"/>
    </location>
</feature>
<keyword evidence="3" id="KW-1185">Reference proteome</keyword>
<dbReference type="GO" id="GO:0006935">
    <property type="term" value="P:chemotaxis"/>
    <property type="evidence" value="ECO:0007669"/>
    <property type="project" value="InterPro"/>
</dbReference>
<evidence type="ECO:0000313" key="3">
    <source>
        <dbReference type="Proteomes" id="UP000219036"/>
    </source>
</evidence>
<dbReference type="PANTHER" id="PTHR22617:SF23">
    <property type="entry name" value="CHEMOTAXIS PROTEIN CHEW"/>
    <property type="match status" value="1"/>
</dbReference>
<dbReference type="OrthoDB" id="9439at2"/>
<dbReference type="Gene3D" id="2.40.50.180">
    <property type="entry name" value="CheA-289, Domain 4"/>
    <property type="match status" value="3"/>
</dbReference>
<dbReference type="InterPro" id="IPR036061">
    <property type="entry name" value="CheW-like_dom_sf"/>
</dbReference>
<dbReference type="SMART" id="SM00260">
    <property type="entry name" value="CheW"/>
    <property type="match status" value="2"/>
</dbReference>
<dbReference type="InterPro" id="IPR039315">
    <property type="entry name" value="CheW"/>
</dbReference>
<dbReference type="PROSITE" id="PS50851">
    <property type="entry name" value="CHEW"/>
    <property type="match status" value="3"/>
</dbReference>
<sequence length="449" mass="51341">MINILEFTVKDLLFGLRTEYIKYIFDIEHVKPAPLMPDYVAGFTVHGKYIYPLICMEKVLELSEECSDPVGKTAIAVDIDGNIYSLIVDEILKIQEIEETSSENDVVNFYNLQGRVLEEITPQFLRKKIKFPPVKQHVETDFLGKKETQKKGEISFMIFQLGDKWLAVNTDFVRKVEDIETVNITPVKEKEWIEGVFLVKGVPVKAGNMKKLLDIGNSSGSNLIILEKERKYFGLIVDEIIDIYTTEENRINRGSDTDSIFKDFFVYSNRAIPVISESFINEVLDKYSLEIEETEDEFFTKGKSKVDILVFRIGKEKLGLKMENLDEVLELKEVHFSSYPTENEFVKGIIAKGNESYYLISYESALKEKIDTDSEDTKILVITDKGFKVAVLISDIEDIISVPEENIAELEDDSLFIKGTVIDKKGGLLNLLNPRWIISRYGSTKPVKK</sequence>
<dbReference type="EMBL" id="OBEI01000009">
    <property type="protein sequence ID" value="SNZ10129.1"/>
    <property type="molecule type" value="Genomic_DNA"/>
</dbReference>
<feature type="domain" description="CheW-like" evidence="1">
    <location>
        <begin position="305"/>
        <end position="443"/>
    </location>
</feature>
<dbReference type="GO" id="GO:0007165">
    <property type="term" value="P:signal transduction"/>
    <property type="evidence" value="ECO:0007669"/>
    <property type="project" value="InterPro"/>
</dbReference>